<name>A0A6N8FWQ7_9CHRO</name>
<dbReference type="InterPro" id="IPR022172">
    <property type="entry name" value="DUF3703"/>
</dbReference>
<keyword evidence="2" id="KW-1185">Reference proteome</keyword>
<reference evidence="1 2" key="1">
    <citation type="journal article" date="2019" name="Front. Microbiol.">
        <title>Genomic Features for Desiccation Tolerance and Sugar Biosynthesis in the Extremophile Gloeocapsopsis sp. UTEX B3054.</title>
        <authorList>
            <person name="Urrejola C."/>
            <person name="Alcorta J."/>
            <person name="Salas L."/>
            <person name="Vasquez M."/>
            <person name="Polz M.F."/>
            <person name="Vicuna R."/>
            <person name="Diez B."/>
        </authorList>
    </citation>
    <scope>NUCLEOTIDE SEQUENCE [LARGE SCALE GENOMIC DNA]</scope>
    <source>
        <strain evidence="1 2">1H9</strain>
    </source>
</reference>
<dbReference type="Proteomes" id="UP000441797">
    <property type="component" value="Unassembled WGS sequence"/>
</dbReference>
<accession>A0A6N8FWQ7</accession>
<evidence type="ECO:0000313" key="1">
    <source>
        <dbReference type="EMBL" id="MUL37042.1"/>
    </source>
</evidence>
<gene>
    <name evidence="1" type="ORF">BWI75_11975</name>
</gene>
<protein>
    <recommendedName>
        <fullName evidence="3">DUF3703 domain-containing protein</fullName>
    </recommendedName>
</protein>
<dbReference type="AlphaFoldDB" id="A0A6N8FWQ7"/>
<dbReference type="OrthoDB" id="9799416at2"/>
<dbReference type="Pfam" id="PF12487">
    <property type="entry name" value="DUF3703"/>
    <property type="match status" value="1"/>
</dbReference>
<sequence length="114" mass="13262">MKATVREHFQAEIAKAQLALEAKKFADAWTALQRAHILGQMYPVPHAIAHWEMLKLAWVQRDIKEIHGQFWQTVWAAPLTLLFGHKRSLRDGRVNLENTQRMSIPDDLLEIIKQ</sequence>
<evidence type="ECO:0000313" key="2">
    <source>
        <dbReference type="Proteomes" id="UP000441797"/>
    </source>
</evidence>
<dbReference type="RefSeq" id="WP_105219749.1">
    <property type="nucleotide sequence ID" value="NZ_CAWNSU010000046.1"/>
</dbReference>
<organism evidence="1 2">
    <name type="scientific">Gloeocapsopsis dulcis AAB1 = 1H9</name>
    <dbReference type="NCBI Taxonomy" id="1433147"/>
    <lineage>
        <taxon>Bacteria</taxon>
        <taxon>Bacillati</taxon>
        <taxon>Cyanobacteriota</taxon>
        <taxon>Cyanophyceae</taxon>
        <taxon>Oscillatoriophycideae</taxon>
        <taxon>Chroococcales</taxon>
        <taxon>Chroococcaceae</taxon>
        <taxon>Gloeocapsopsis</taxon>
        <taxon>Gloeocapsopsis dulcis</taxon>
    </lineage>
</organism>
<evidence type="ECO:0008006" key="3">
    <source>
        <dbReference type="Google" id="ProtNLM"/>
    </source>
</evidence>
<dbReference type="EMBL" id="NAPY01000016">
    <property type="protein sequence ID" value="MUL37042.1"/>
    <property type="molecule type" value="Genomic_DNA"/>
</dbReference>
<proteinExistence type="predicted"/>
<comment type="caution">
    <text evidence="1">The sequence shown here is derived from an EMBL/GenBank/DDBJ whole genome shotgun (WGS) entry which is preliminary data.</text>
</comment>